<dbReference type="GO" id="GO:0004519">
    <property type="term" value="F:endonuclease activity"/>
    <property type="evidence" value="ECO:0007669"/>
    <property type="project" value="UniProtKB-KW"/>
</dbReference>
<dbReference type="CDD" id="cd17273">
    <property type="entry name" value="RMtype1_S_EcoJA69PI-TRD1-CR1_like"/>
    <property type="match status" value="1"/>
</dbReference>
<comment type="caution">
    <text evidence="5">The sequence shown here is derived from an EMBL/GenBank/DDBJ whole genome shotgun (WGS) entry which is preliminary data.</text>
</comment>
<evidence type="ECO:0000259" key="4">
    <source>
        <dbReference type="Pfam" id="PF01420"/>
    </source>
</evidence>
<keyword evidence="3" id="KW-0238">DNA-binding</keyword>
<evidence type="ECO:0000313" key="5">
    <source>
        <dbReference type="EMBL" id="MBN7797871.1"/>
    </source>
</evidence>
<gene>
    <name evidence="5" type="ORF">JYP50_14770</name>
</gene>
<evidence type="ECO:0000313" key="6">
    <source>
        <dbReference type="Proteomes" id="UP000664303"/>
    </source>
</evidence>
<keyword evidence="6" id="KW-1185">Reference proteome</keyword>
<dbReference type="Pfam" id="PF01420">
    <property type="entry name" value="Methylase_S"/>
    <property type="match status" value="2"/>
</dbReference>
<proteinExistence type="inferred from homology"/>
<keyword evidence="5" id="KW-0255">Endonuclease</keyword>
<dbReference type="InterPro" id="IPR044946">
    <property type="entry name" value="Restrct_endonuc_typeI_TRD_sf"/>
</dbReference>
<dbReference type="InterPro" id="IPR000055">
    <property type="entry name" value="Restrct_endonuc_typeI_TRD"/>
</dbReference>
<dbReference type="PANTHER" id="PTHR30408">
    <property type="entry name" value="TYPE-1 RESTRICTION ENZYME ECOKI SPECIFICITY PROTEIN"/>
    <property type="match status" value="1"/>
</dbReference>
<accession>A0A939DGQ9</accession>
<dbReference type="RefSeq" id="WP_206561315.1">
    <property type="nucleotide sequence ID" value="NZ_JAFKCZ010000010.1"/>
</dbReference>
<keyword evidence="5" id="KW-0378">Hydrolase</keyword>
<dbReference type="AlphaFoldDB" id="A0A939DGQ9"/>
<comment type="similarity">
    <text evidence="1">Belongs to the type-I restriction system S methylase family.</text>
</comment>
<keyword evidence="2" id="KW-0680">Restriction system</keyword>
<name>A0A939DGQ9_9GAMM</name>
<dbReference type="PANTHER" id="PTHR30408:SF12">
    <property type="entry name" value="TYPE I RESTRICTION ENZYME MJAVIII SPECIFICITY SUBUNIT"/>
    <property type="match status" value="1"/>
</dbReference>
<feature type="domain" description="Type I restriction modification DNA specificity" evidence="4">
    <location>
        <begin position="4"/>
        <end position="188"/>
    </location>
</feature>
<dbReference type="CDD" id="cd17256">
    <property type="entry name" value="RMtype1_S_EcoJA65PI-TRD1-CR1_like"/>
    <property type="match status" value="1"/>
</dbReference>
<sequence>MSADWPVVRLGEYCLKVGSGATPKGGKSVYLDSGCIALIRSQNIYNDGFKSNGLAYITAQAAEKLSNVEVQSNDVLLNITGDSVARVCLAPNEHLPARVNQHVAIIRPDPKEFDARFLRYFLASPYQQELLLTIASAGATRNALTKSHIESLKVCKPDLQTQRRIADQLHALENKTQLNGSINQTLEKIAQAIFKSWFVDFEPVKAKIAAQERWLALQPTAESASPVCDAGEAEPLPDLDTAMNLAAMQAISGKDEAQLTRFQIEQPEQYAELFATAELFPAALQDSELGEIPEGWVVSQIGDEVAVVGGGTPSTKNAAFWDGGNIHWTSPKDLSGLADKVLIETERKITEAGLAKISSGLLPIDTVLMSSRAPVGYLALARIPVAVNQGYIAMICGNTLSPEFVLQWCNAYMEEIKSRASGTTFAEISKKNFRIIPVAVPPEEIVLSYSKTASQLYKSIESNLRESGALEETRDILLPRLLSGELSVPDSETQVSEPEAAAHV</sequence>
<evidence type="ECO:0000256" key="2">
    <source>
        <dbReference type="ARBA" id="ARBA00022747"/>
    </source>
</evidence>
<feature type="domain" description="Type I restriction modification DNA specificity" evidence="4">
    <location>
        <begin position="293"/>
        <end position="458"/>
    </location>
</feature>
<protein>
    <submittedName>
        <fullName evidence="5">Restriction endonuclease subunit S</fullName>
    </submittedName>
</protein>
<dbReference type="SUPFAM" id="SSF116734">
    <property type="entry name" value="DNA methylase specificity domain"/>
    <property type="match status" value="2"/>
</dbReference>
<dbReference type="EMBL" id="JAFKCZ010000010">
    <property type="protein sequence ID" value="MBN7797871.1"/>
    <property type="molecule type" value="Genomic_DNA"/>
</dbReference>
<evidence type="ECO:0000256" key="3">
    <source>
        <dbReference type="ARBA" id="ARBA00023125"/>
    </source>
</evidence>
<evidence type="ECO:0000256" key="1">
    <source>
        <dbReference type="ARBA" id="ARBA00010923"/>
    </source>
</evidence>
<organism evidence="5 6">
    <name type="scientific">Parahaliea mediterranea</name>
    <dbReference type="NCBI Taxonomy" id="651086"/>
    <lineage>
        <taxon>Bacteria</taxon>
        <taxon>Pseudomonadati</taxon>
        <taxon>Pseudomonadota</taxon>
        <taxon>Gammaproteobacteria</taxon>
        <taxon>Cellvibrionales</taxon>
        <taxon>Halieaceae</taxon>
        <taxon>Parahaliea</taxon>
    </lineage>
</organism>
<dbReference type="Proteomes" id="UP000664303">
    <property type="component" value="Unassembled WGS sequence"/>
</dbReference>
<dbReference type="GO" id="GO:0003677">
    <property type="term" value="F:DNA binding"/>
    <property type="evidence" value="ECO:0007669"/>
    <property type="project" value="UniProtKB-KW"/>
</dbReference>
<keyword evidence="5" id="KW-0540">Nuclease</keyword>
<dbReference type="Gene3D" id="3.90.220.20">
    <property type="entry name" value="DNA methylase specificity domains"/>
    <property type="match status" value="2"/>
</dbReference>
<dbReference type="InterPro" id="IPR052021">
    <property type="entry name" value="Type-I_RS_S_subunit"/>
</dbReference>
<dbReference type="GO" id="GO:0009307">
    <property type="term" value="P:DNA restriction-modification system"/>
    <property type="evidence" value="ECO:0007669"/>
    <property type="project" value="UniProtKB-KW"/>
</dbReference>
<reference evidence="5" key="1">
    <citation type="submission" date="2021-02" db="EMBL/GenBank/DDBJ databases">
        <title>PHA producing bacteria isolated from coastal sediment in Guangdong, Shenzhen.</title>
        <authorList>
            <person name="Zheng W."/>
            <person name="Yu S."/>
            <person name="Huang Y."/>
        </authorList>
    </citation>
    <scope>NUCLEOTIDE SEQUENCE</scope>
    <source>
        <strain evidence="5">TN14-10</strain>
    </source>
</reference>